<organism evidence="3 4">
    <name type="scientific">Candidatus Nitrosarchaeum limnium BG20</name>
    <dbReference type="NCBI Taxonomy" id="859192"/>
    <lineage>
        <taxon>Archaea</taxon>
        <taxon>Nitrososphaerota</taxon>
        <taxon>Nitrososphaeria</taxon>
        <taxon>Nitrosopumilales</taxon>
        <taxon>Nitrosopumilaceae</taxon>
        <taxon>Nitrosarchaeum</taxon>
    </lineage>
</organism>
<feature type="domain" description="C2H2-type" evidence="2">
    <location>
        <begin position="10"/>
        <end position="33"/>
    </location>
</feature>
<evidence type="ECO:0000313" key="4">
    <source>
        <dbReference type="Proteomes" id="UP000014065"/>
    </source>
</evidence>
<feature type="transmembrane region" description="Helical" evidence="1">
    <location>
        <begin position="85"/>
        <end position="109"/>
    </location>
</feature>
<proteinExistence type="predicted"/>
<evidence type="ECO:0000259" key="2">
    <source>
        <dbReference type="PROSITE" id="PS50157"/>
    </source>
</evidence>
<dbReference type="SUPFAM" id="SSF57667">
    <property type="entry name" value="beta-beta-alpha zinc fingers"/>
    <property type="match status" value="1"/>
</dbReference>
<dbReference type="EMBL" id="AHJG01000290">
    <property type="protein sequence ID" value="EPA04490.1"/>
    <property type="molecule type" value="Genomic_DNA"/>
</dbReference>
<reference evidence="3 4" key="1">
    <citation type="journal article" date="2012" name="J. Bacteriol.">
        <title>Genome Sequence of "Candidatus Nitrosoarchaeum limnia" BG20, a Low-Salinity Ammonia-Oxidizing Archaeon from the San Francisco Bay Estuary.</title>
        <authorList>
            <person name="Mosier A.C."/>
            <person name="Allen E.E."/>
            <person name="Kim M."/>
            <person name="Ferriera S."/>
            <person name="Francis C.A."/>
        </authorList>
    </citation>
    <scope>NUCLEOTIDE SEQUENCE [LARGE SCALE GENOMIC DNA]</scope>
    <source>
        <strain evidence="3 4">BG20</strain>
    </source>
</reference>
<dbReference type="OrthoDB" id="36578at2157"/>
<name>S2DZB4_9ARCH</name>
<dbReference type="InterPro" id="IPR013087">
    <property type="entry name" value="Znf_C2H2_type"/>
</dbReference>
<keyword evidence="1" id="KW-0472">Membrane</keyword>
<evidence type="ECO:0000313" key="3">
    <source>
        <dbReference type="EMBL" id="EPA04490.1"/>
    </source>
</evidence>
<dbReference type="RefSeq" id="WP_010194984.1">
    <property type="nucleotide sequence ID" value="NZ_AHJG01000290.1"/>
</dbReference>
<accession>S2DZB4</accession>
<feature type="transmembrane region" description="Helical" evidence="1">
    <location>
        <begin position="121"/>
        <end position="139"/>
    </location>
</feature>
<dbReference type="InterPro" id="IPR036236">
    <property type="entry name" value="Znf_C2H2_sf"/>
</dbReference>
<dbReference type="Gene3D" id="3.30.160.60">
    <property type="entry name" value="Classic Zinc Finger"/>
    <property type="match status" value="1"/>
</dbReference>
<dbReference type="PROSITE" id="PS00028">
    <property type="entry name" value="ZINC_FINGER_C2H2_1"/>
    <property type="match status" value="1"/>
</dbReference>
<dbReference type="PROSITE" id="PS50157">
    <property type="entry name" value="ZINC_FINGER_C2H2_2"/>
    <property type="match status" value="1"/>
</dbReference>
<keyword evidence="1" id="KW-1133">Transmembrane helix</keyword>
<sequence>MRFFSKKKNYECLDCEENFQKRDELLVHGQTKHNRIILKCTLCNMKFLYLKSIKAHTEYSHHKVSLLWRMLFSWSPLAYLHIQKFWVGLAINLGVFFFSILTLELWGSVLNSANIGETSLLIYYVGLWIPMIFIMWKLATSWNNKINVLLESMSDDELKDDKNETF</sequence>
<dbReference type="AlphaFoldDB" id="S2DZB4"/>
<comment type="caution">
    <text evidence="3">The sequence shown here is derived from an EMBL/GenBank/DDBJ whole genome shotgun (WGS) entry which is preliminary data.</text>
</comment>
<dbReference type="SMART" id="SM00355">
    <property type="entry name" value="ZnF_C2H2"/>
    <property type="match status" value="2"/>
</dbReference>
<evidence type="ECO:0000256" key="1">
    <source>
        <dbReference type="SAM" id="Phobius"/>
    </source>
</evidence>
<protein>
    <submittedName>
        <fullName evidence="3">Zinc finger, C2H2 type</fullName>
    </submittedName>
</protein>
<keyword evidence="4" id="KW-1185">Reference proteome</keyword>
<gene>
    <name evidence="3" type="ORF">BG20_I1546</name>
</gene>
<dbReference type="Proteomes" id="UP000014065">
    <property type="component" value="Unassembled WGS sequence"/>
</dbReference>
<keyword evidence="1" id="KW-0812">Transmembrane</keyword>